<keyword evidence="2" id="KW-0238">DNA-binding</keyword>
<evidence type="ECO:0000259" key="4">
    <source>
        <dbReference type="PROSITE" id="PS50943"/>
    </source>
</evidence>
<evidence type="ECO:0000256" key="2">
    <source>
        <dbReference type="ARBA" id="ARBA00023125"/>
    </source>
</evidence>
<sequence length="231" mass="26498">MKDLGKTIAKYRKEHKLNQSQLAKELENYDIYVKQNSISTWELGTATPNARQFLVLCEILEIYDIYTDFIGQSPLNPFRNLNETGMNKVLEYIRDLESTGNYKPADIIPIHVIRERKVFYNTVSAGTGSFLDSDEYEMISSPDIPEAATFGVYVDGDSMEPRYHNKDLIWIEQTACLDNGEIGIFYLDGNAYVKKFQNNRLGTYLISLNKKYDPIPVTENSSFKIFGRVLS</sequence>
<evidence type="ECO:0000313" key="6">
    <source>
        <dbReference type="Proteomes" id="UP000049828"/>
    </source>
</evidence>
<keyword evidence="3" id="KW-0804">Transcription</keyword>
<keyword evidence="1" id="KW-0805">Transcription regulation</keyword>
<dbReference type="SUPFAM" id="SSF51306">
    <property type="entry name" value="LexA/Signal peptidase"/>
    <property type="match status" value="1"/>
</dbReference>
<proteinExistence type="predicted"/>
<dbReference type="GO" id="GO:0003677">
    <property type="term" value="F:DNA binding"/>
    <property type="evidence" value="ECO:0007669"/>
    <property type="project" value="UniProtKB-KW"/>
</dbReference>
<gene>
    <name evidence="5" type="ORF">RIL183_09891</name>
</gene>
<dbReference type="EMBL" id="CVRS01000131">
    <property type="protein sequence ID" value="CRL43375.1"/>
    <property type="molecule type" value="Genomic_DNA"/>
</dbReference>
<accession>A0A0M6X0K6</accession>
<dbReference type="PROSITE" id="PS50943">
    <property type="entry name" value="HTH_CROC1"/>
    <property type="match status" value="1"/>
</dbReference>
<dbReference type="Pfam" id="PF00717">
    <property type="entry name" value="Peptidase_S24"/>
    <property type="match status" value="1"/>
</dbReference>
<evidence type="ECO:0000256" key="1">
    <source>
        <dbReference type="ARBA" id="ARBA00023015"/>
    </source>
</evidence>
<dbReference type="Proteomes" id="UP000049828">
    <property type="component" value="Unassembled WGS sequence"/>
</dbReference>
<evidence type="ECO:0000256" key="3">
    <source>
        <dbReference type="ARBA" id="ARBA00023163"/>
    </source>
</evidence>
<dbReference type="OrthoDB" id="2475196at2"/>
<dbReference type="InterPro" id="IPR015927">
    <property type="entry name" value="Peptidase_S24_S26A/B/C"/>
</dbReference>
<dbReference type="AlphaFoldDB" id="A0A0M6X0K6"/>
<dbReference type="PANTHER" id="PTHR40661">
    <property type="match status" value="1"/>
</dbReference>
<name>A0A0M6X0K6_9FIRM</name>
<protein>
    <recommendedName>
        <fullName evidence="4">HTH cro/C1-type domain-containing protein</fullName>
    </recommendedName>
</protein>
<dbReference type="Gene3D" id="1.10.260.40">
    <property type="entry name" value="lambda repressor-like DNA-binding domains"/>
    <property type="match status" value="1"/>
</dbReference>
<organism evidence="5 6">
    <name type="scientific">Roseburia inulinivorans</name>
    <dbReference type="NCBI Taxonomy" id="360807"/>
    <lineage>
        <taxon>Bacteria</taxon>
        <taxon>Bacillati</taxon>
        <taxon>Bacillota</taxon>
        <taxon>Clostridia</taxon>
        <taxon>Lachnospirales</taxon>
        <taxon>Lachnospiraceae</taxon>
        <taxon>Roseburia</taxon>
    </lineage>
</organism>
<dbReference type="Gene3D" id="2.10.109.10">
    <property type="entry name" value="Umud Fragment, subunit A"/>
    <property type="match status" value="1"/>
</dbReference>
<dbReference type="PANTHER" id="PTHR40661:SF3">
    <property type="entry name" value="FELS-1 PROPHAGE TRANSCRIPTIONAL REGULATOR"/>
    <property type="match status" value="1"/>
</dbReference>
<evidence type="ECO:0000313" key="5">
    <source>
        <dbReference type="EMBL" id="CRL43375.1"/>
    </source>
</evidence>
<dbReference type="RefSeq" id="WP_055040603.1">
    <property type="nucleotide sequence ID" value="NZ_CVRS01000131.1"/>
</dbReference>
<dbReference type="CDD" id="cd00093">
    <property type="entry name" value="HTH_XRE"/>
    <property type="match status" value="1"/>
</dbReference>
<dbReference type="InterPro" id="IPR010982">
    <property type="entry name" value="Lambda_DNA-bd_dom_sf"/>
</dbReference>
<dbReference type="Pfam" id="PF01381">
    <property type="entry name" value="HTH_3"/>
    <property type="match status" value="1"/>
</dbReference>
<dbReference type="STRING" id="360807.ERS852392_02038"/>
<dbReference type="InterPro" id="IPR039418">
    <property type="entry name" value="LexA-like"/>
</dbReference>
<dbReference type="SUPFAM" id="SSF47413">
    <property type="entry name" value="lambda repressor-like DNA-binding domains"/>
    <property type="match status" value="1"/>
</dbReference>
<dbReference type="CDD" id="cd06529">
    <property type="entry name" value="S24_LexA-like"/>
    <property type="match status" value="1"/>
</dbReference>
<dbReference type="InterPro" id="IPR036286">
    <property type="entry name" value="LexA/Signal_pep-like_sf"/>
</dbReference>
<dbReference type="InterPro" id="IPR001387">
    <property type="entry name" value="Cro/C1-type_HTH"/>
</dbReference>
<keyword evidence="6" id="KW-1185">Reference proteome</keyword>
<feature type="domain" description="HTH cro/C1-type" evidence="4">
    <location>
        <begin position="8"/>
        <end position="66"/>
    </location>
</feature>
<reference evidence="6" key="1">
    <citation type="submission" date="2015-05" db="EMBL/GenBank/DDBJ databases">
        <authorList>
            <consortium name="Pathogen Informatics"/>
        </authorList>
    </citation>
    <scope>NUCLEOTIDE SEQUENCE [LARGE SCALE GENOMIC DNA]</scope>
    <source>
        <strain evidence="6">L1-83</strain>
    </source>
</reference>